<dbReference type="EMBL" id="KZ678134">
    <property type="protein sequence ID" value="PSN68447.1"/>
    <property type="molecule type" value="Genomic_DNA"/>
</dbReference>
<evidence type="ECO:0000313" key="2">
    <source>
        <dbReference type="EMBL" id="PSN68447.1"/>
    </source>
</evidence>
<keyword evidence="3" id="KW-1185">Reference proteome</keyword>
<reference evidence="2 3" key="1">
    <citation type="journal article" date="2018" name="Front. Microbiol.">
        <title>Genome-Wide Analysis of Corynespora cassiicola Leaf Fall Disease Putative Effectors.</title>
        <authorList>
            <person name="Lopez D."/>
            <person name="Ribeiro S."/>
            <person name="Label P."/>
            <person name="Fumanal B."/>
            <person name="Venisse J.S."/>
            <person name="Kohler A."/>
            <person name="de Oliveira R.R."/>
            <person name="Labutti K."/>
            <person name="Lipzen A."/>
            <person name="Lail K."/>
            <person name="Bauer D."/>
            <person name="Ohm R.A."/>
            <person name="Barry K.W."/>
            <person name="Spatafora J."/>
            <person name="Grigoriev I.V."/>
            <person name="Martin F.M."/>
            <person name="Pujade-Renaud V."/>
        </authorList>
    </citation>
    <scope>NUCLEOTIDE SEQUENCE [LARGE SCALE GENOMIC DNA]</scope>
    <source>
        <strain evidence="2 3">Philippines</strain>
    </source>
</reference>
<gene>
    <name evidence="2" type="ORF">BS50DRAFT_365345</name>
</gene>
<proteinExistence type="predicted"/>
<sequence>MAAIAQHPWAKAMYDRDIVLLRAAEMDALSKWLSCSLLFPNAAGPINPPMAPRLTTPRSASSRPHPAPSRPSNRATKQRVAMERRPSPLLHSFLRTRSPQCRAAQRSRLTRPTPRADRCLALGRIEHQHDLRPPCPRSTAAYTKPNRALRPRTMQKSTYTSRVAPVPLQLVPYL</sequence>
<feature type="compositionally biased region" description="Low complexity" evidence="1">
    <location>
        <begin position="57"/>
        <end position="75"/>
    </location>
</feature>
<protein>
    <submittedName>
        <fullName evidence="2">Uncharacterized protein</fullName>
    </submittedName>
</protein>
<name>A0A2T2NSP5_CORCC</name>
<dbReference type="Proteomes" id="UP000240883">
    <property type="component" value="Unassembled WGS sequence"/>
</dbReference>
<organism evidence="2 3">
    <name type="scientific">Corynespora cassiicola Philippines</name>
    <dbReference type="NCBI Taxonomy" id="1448308"/>
    <lineage>
        <taxon>Eukaryota</taxon>
        <taxon>Fungi</taxon>
        <taxon>Dikarya</taxon>
        <taxon>Ascomycota</taxon>
        <taxon>Pezizomycotina</taxon>
        <taxon>Dothideomycetes</taxon>
        <taxon>Pleosporomycetidae</taxon>
        <taxon>Pleosporales</taxon>
        <taxon>Corynesporascaceae</taxon>
        <taxon>Corynespora</taxon>
    </lineage>
</organism>
<feature type="region of interest" description="Disordered" evidence="1">
    <location>
        <begin position="46"/>
        <end position="112"/>
    </location>
</feature>
<dbReference type="AlphaFoldDB" id="A0A2T2NSP5"/>
<evidence type="ECO:0000313" key="3">
    <source>
        <dbReference type="Proteomes" id="UP000240883"/>
    </source>
</evidence>
<evidence type="ECO:0000256" key="1">
    <source>
        <dbReference type="SAM" id="MobiDB-lite"/>
    </source>
</evidence>
<accession>A0A2T2NSP5</accession>